<evidence type="ECO:0000313" key="2">
    <source>
        <dbReference type="Proteomes" id="UP000680045"/>
    </source>
</evidence>
<protein>
    <submittedName>
        <fullName evidence="1">Uncharacterized protein</fullName>
    </submittedName>
</protein>
<gene>
    <name evidence="1" type="ORF">KEH51_21930</name>
</gene>
<evidence type="ECO:0000313" key="1">
    <source>
        <dbReference type="EMBL" id="MBR8645704.1"/>
    </source>
</evidence>
<accession>A0A941JBF1</accession>
<sequence>MLLELPGQAETYIDYYTSFQYRRTMKHNNIDGPNNGAQYPGNLSNDTWRKFTINWNATTSTLTYQLEGLSSVSIPINVQDIFGADQVYWGLLVQQDLDIRTIVLHLKKCQG</sequence>
<dbReference type="Proteomes" id="UP000680045">
    <property type="component" value="Unassembled WGS sequence"/>
</dbReference>
<name>A0A941JBF1_9BACI</name>
<proteinExistence type="predicted"/>
<organism evidence="1 2">
    <name type="scientific">Peribacillus frigoritolerans</name>
    <dbReference type="NCBI Taxonomy" id="450367"/>
    <lineage>
        <taxon>Bacteria</taxon>
        <taxon>Bacillati</taxon>
        <taxon>Bacillota</taxon>
        <taxon>Bacilli</taxon>
        <taxon>Bacillales</taxon>
        <taxon>Bacillaceae</taxon>
        <taxon>Peribacillus</taxon>
    </lineage>
</organism>
<dbReference type="EMBL" id="JAGTPW010000048">
    <property type="protein sequence ID" value="MBR8645704.1"/>
    <property type="molecule type" value="Genomic_DNA"/>
</dbReference>
<comment type="caution">
    <text evidence="1">The sequence shown here is derived from an EMBL/GenBank/DDBJ whole genome shotgun (WGS) entry which is preliminary data.</text>
</comment>
<dbReference type="Gene3D" id="2.60.120.200">
    <property type="match status" value="1"/>
</dbReference>
<dbReference type="AlphaFoldDB" id="A0A941JBF1"/>
<reference evidence="1" key="1">
    <citation type="submission" date="2021-04" db="EMBL/GenBank/DDBJ databases">
        <title>Whole genome sequencing of Enterococci isolates from hospitalized patients.</title>
        <authorList>
            <person name="Ogoti B.M."/>
            <person name="Onyambu F.G."/>
        </authorList>
    </citation>
    <scope>NUCLEOTIDE SEQUENCE</scope>
    <source>
        <strain evidence="1">242</strain>
    </source>
</reference>